<evidence type="ECO:0000256" key="2">
    <source>
        <dbReference type="ARBA" id="ARBA00022737"/>
    </source>
</evidence>
<keyword evidence="2" id="KW-0677">Repeat</keyword>
<dbReference type="Gene3D" id="3.80.10.10">
    <property type="entry name" value="Ribonuclease Inhibitor"/>
    <property type="match status" value="2"/>
</dbReference>
<protein>
    <submittedName>
        <fullName evidence="4">Uncharacterized protein</fullName>
    </submittedName>
</protein>
<dbReference type="Pfam" id="PF00560">
    <property type="entry name" value="LRR_1"/>
    <property type="match status" value="1"/>
</dbReference>
<dbReference type="WBParaSite" id="Minc3s00105g04692">
    <property type="protein sequence ID" value="Minc3s00105g04692"/>
    <property type="gene ID" value="Minc3s00105g04692"/>
</dbReference>
<dbReference type="SMART" id="SM00369">
    <property type="entry name" value="LRR_TYP"/>
    <property type="match status" value="2"/>
</dbReference>
<dbReference type="SUPFAM" id="SSF52058">
    <property type="entry name" value="L domain-like"/>
    <property type="match status" value="1"/>
</dbReference>
<dbReference type="InterPro" id="IPR032675">
    <property type="entry name" value="LRR_dom_sf"/>
</dbReference>
<proteinExistence type="predicted"/>
<dbReference type="InterPro" id="IPR003591">
    <property type="entry name" value="Leu-rich_rpt_typical-subtyp"/>
</dbReference>
<evidence type="ECO:0000313" key="4">
    <source>
        <dbReference type="WBParaSite" id="Minc3s00105g04692"/>
    </source>
</evidence>
<dbReference type="PROSITE" id="PS51450">
    <property type="entry name" value="LRR"/>
    <property type="match status" value="3"/>
</dbReference>
<keyword evidence="1" id="KW-0433">Leucine-rich repeat</keyword>
<reference evidence="4" key="1">
    <citation type="submission" date="2022-11" db="UniProtKB">
        <authorList>
            <consortium name="WormBaseParasite"/>
        </authorList>
    </citation>
    <scope>IDENTIFICATION</scope>
</reference>
<dbReference type="Pfam" id="PF13855">
    <property type="entry name" value="LRR_8"/>
    <property type="match status" value="1"/>
</dbReference>
<sequence>MVQNIGIGITEVFSLLPKLKHLDLSGNPVNSWSPHTFMGLSQIITKIDLSNVGLFSLPRLRSSSLEYLNLSNNFIYEIDPKEIEIFPSLLTLDLSGNRIVEINAQIFEKMPELKVLNISDNGNNSGIFNYDISDFDFQILIFFNSGF</sequence>
<evidence type="ECO:0000313" key="3">
    <source>
        <dbReference type="Proteomes" id="UP000887563"/>
    </source>
</evidence>
<keyword evidence="3" id="KW-1185">Reference proteome</keyword>
<evidence type="ECO:0000256" key="1">
    <source>
        <dbReference type="ARBA" id="ARBA00022614"/>
    </source>
</evidence>
<accession>A0A914KT63</accession>
<name>A0A914KT63_MELIC</name>
<dbReference type="Proteomes" id="UP000887563">
    <property type="component" value="Unplaced"/>
</dbReference>
<dbReference type="AlphaFoldDB" id="A0A914KT63"/>
<organism evidence="3 4">
    <name type="scientific">Meloidogyne incognita</name>
    <name type="common">Southern root-knot nematode worm</name>
    <name type="synonym">Oxyuris incognita</name>
    <dbReference type="NCBI Taxonomy" id="6306"/>
    <lineage>
        <taxon>Eukaryota</taxon>
        <taxon>Metazoa</taxon>
        <taxon>Ecdysozoa</taxon>
        <taxon>Nematoda</taxon>
        <taxon>Chromadorea</taxon>
        <taxon>Rhabditida</taxon>
        <taxon>Tylenchina</taxon>
        <taxon>Tylenchomorpha</taxon>
        <taxon>Tylenchoidea</taxon>
        <taxon>Meloidogynidae</taxon>
        <taxon>Meloidogyninae</taxon>
        <taxon>Meloidogyne</taxon>
        <taxon>Meloidogyne incognita group</taxon>
    </lineage>
</organism>
<dbReference type="InterPro" id="IPR001611">
    <property type="entry name" value="Leu-rich_rpt"/>
</dbReference>
<dbReference type="PANTHER" id="PTHR45617">
    <property type="entry name" value="LEUCINE RICH REPEAT FAMILY PROTEIN"/>
    <property type="match status" value="1"/>
</dbReference>